<accession>A0A920C5V3</accession>
<evidence type="ECO:0000313" key="2">
    <source>
        <dbReference type="Proteomes" id="UP000676917"/>
    </source>
</evidence>
<evidence type="ECO:0000313" key="1">
    <source>
        <dbReference type="EMBL" id="GIO25464.1"/>
    </source>
</evidence>
<sequence length="232" mass="25340">MNRIFLLATITSLFVLTGCGQQPSEKLLAYEENHEIIGTEKDEIIGEVSSTIYDTIDRSNSKATELIVGPITAQGEDIIPPEGRYMITAAENLTGKPQSGRVLIYDTDGVLLYETLLGMGGVDTVTVDLNGSHTVHFDGIDQAIITPVPTGISNELTAGIWEVGTDIEPGDYSITTESEFALGDLQLFEEGKSPRVFEFLNSNPETAVNIQLKEGQKLKIDNLSYLKFERVP</sequence>
<comment type="caution">
    <text evidence="1">The sequence shown here is derived from an EMBL/GenBank/DDBJ whole genome shotgun (WGS) entry which is preliminary data.</text>
</comment>
<name>A0A920C5V3_9BACI</name>
<dbReference type="PROSITE" id="PS51257">
    <property type="entry name" value="PROKAR_LIPOPROTEIN"/>
    <property type="match status" value="1"/>
</dbReference>
<evidence type="ECO:0008006" key="3">
    <source>
        <dbReference type="Google" id="ProtNLM"/>
    </source>
</evidence>
<reference evidence="1" key="1">
    <citation type="submission" date="2021-03" db="EMBL/GenBank/DDBJ databases">
        <title>Antimicrobial resistance genes in bacteria isolated from Japanese honey, and their potential for conferring macrolide and lincosamide resistance in the American foulbrood pathogen Paenibacillus larvae.</title>
        <authorList>
            <person name="Okamoto M."/>
            <person name="Kumagai M."/>
            <person name="Kanamori H."/>
            <person name="Takamatsu D."/>
        </authorList>
    </citation>
    <scope>NUCLEOTIDE SEQUENCE</scope>
    <source>
        <strain evidence="1">J43TS3</strain>
    </source>
</reference>
<dbReference type="EMBL" id="BORP01000001">
    <property type="protein sequence ID" value="GIO25464.1"/>
    <property type="molecule type" value="Genomic_DNA"/>
</dbReference>
<proteinExistence type="predicted"/>
<dbReference type="RefSeq" id="WP_212919015.1">
    <property type="nucleotide sequence ID" value="NZ_BORP01000001.1"/>
</dbReference>
<dbReference type="AlphaFoldDB" id="A0A920C5V3"/>
<dbReference type="Proteomes" id="UP000676917">
    <property type="component" value="Unassembled WGS sequence"/>
</dbReference>
<organism evidence="1 2">
    <name type="scientific">Ornithinibacillus bavariensis</name>
    <dbReference type="NCBI Taxonomy" id="545502"/>
    <lineage>
        <taxon>Bacteria</taxon>
        <taxon>Bacillati</taxon>
        <taxon>Bacillota</taxon>
        <taxon>Bacilli</taxon>
        <taxon>Bacillales</taxon>
        <taxon>Bacillaceae</taxon>
        <taxon>Ornithinibacillus</taxon>
    </lineage>
</organism>
<gene>
    <name evidence="1" type="ORF">J43TS3_00750</name>
</gene>
<protein>
    <recommendedName>
        <fullName evidence="3">Lipoprotein</fullName>
    </recommendedName>
</protein>
<keyword evidence="2" id="KW-1185">Reference proteome</keyword>